<dbReference type="CDD" id="cd06251">
    <property type="entry name" value="M14_ASTE_ASPA-like"/>
    <property type="match status" value="1"/>
</dbReference>
<dbReference type="PANTHER" id="PTHR37326:SF1">
    <property type="entry name" value="BLL3975 PROTEIN"/>
    <property type="match status" value="1"/>
</dbReference>
<keyword evidence="3" id="KW-0378">Hydrolase</keyword>
<proteinExistence type="inferred from homology"/>
<sequence>METQKIPLITIKSLKPGPTVLLTAGIHGDEVGGTMIIQEIFKILKGHLLRGNIYAFPLLNPVGFENVSRYLSQDHQEDLNRLFPGKKGGTTAEKTADEIFKMIMGKKPDLVLDIHNDWRESIPHNLIDYQVKIAKNQAHEKAKEISQQTGLITVLDSKDIEGTLSYNLVKQGIPALVMEFGEPQIKTGKNIKVGVKAIINLLRKLKMVKPTGKIFIHPTTVVLSGKILKYADQSSSTNGLVRFCARPGQMVKKGETVAAIYDVSGAFQEKIKAPAQGIILGYTDSPLVSPKTIVVSFGLEKF</sequence>
<dbReference type="InterPro" id="IPR053138">
    <property type="entry name" value="N-alpha-Ac-DABA_deacetylase"/>
</dbReference>
<feature type="domain" description="Peptidase M14" evidence="6">
    <location>
        <begin position="1"/>
        <end position="202"/>
    </location>
</feature>
<comment type="cofactor">
    <cofactor evidence="1">
        <name>Zn(2+)</name>
        <dbReference type="ChEBI" id="CHEBI:29105"/>
    </cofactor>
</comment>
<dbReference type="GO" id="GO:0016788">
    <property type="term" value="F:hydrolase activity, acting on ester bonds"/>
    <property type="evidence" value="ECO:0007669"/>
    <property type="project" value="InterPro"/>
</dbReference>
<dbReference type="GO" id="GO:0016811">
    <property type="term" value="F:hydrolase activity, acting on carbon-nitrogen (but not peptide) bonds, in linear amides"/>
    <property type="evidence" value="ECO:0007669"/>
    <property type="project" value="InterPro"/>
</dbReference>
<dbReference type="GO" id="GO:0006508">
    <property type="term" value="P:proteolysis"/>
    <property type="evidence" value="ECO:0007669"/>
    <property type="project" value="InterPro"/>
</dbReference>
<dbReference type="SUPFAM" id="SSF53187">
    <property type="entry name" value="Zn-dependent exopeptidases"/>
    <property type="match status" value="1"/>
</dbReference>
<dbReference type="EMBL" id="PEXA01000041">
    <property type="protein sequence ID" value="PIU33203.1"/>
    <property type="molecule type" value="Genomic_DNA"/>
</dbReference>
<feature type="active site" description="Proton donor/acceptor" evidence="5">
    <location>
        <position position="179"/>
    </location>
</feature>
<dbReference type="GO" id="GO:0004181">
    <property type="term" value="F:metallocarboxypeptidase activity"/>
    <property type="evidence" value="ECO:0007669"/>
    <property type="project" value="InterPro"/>
</dbReference>
<dbReference type="PROSITE" id="PS52035">
    <property type="entry name" value="PEPTIDASE_M14"/>
    <property type="match status" value="1"/>
</dbReference>
<dbReference type="Proteomes" id="UP000229559">
    <property type="component" value="Unassembled WGS sequence"/>
</dbReference>
<dbReference type="InterPro" id="IPR043795">
    <property type="entry name" value="N-alpha-Ac-DABA-like"/>
</dbReference>
<gene>
    <name evidence="7" type="ORF">COT04_01315</name>
</gene>
<comment type="similarity">
    <text evidence="5">Belongs to the peptidase M14 family.</text>
</comment>
<comment type="caution">
    <text evidence="7">The sequence shown here is derived from an EMBL/GenBank/DDBJ whole genome shotgun (WGS) entry which is preliminary data.</text>
</comment>
<evidence type="ECO:0000256" key="4">
    <source>
        <dbReference type="ARBA" id="ARBA00022833"/>
    </source>
</evidence>
<dbReference type="Gene3D" id="3.40.630.10">
    <property type="entry name" value="Zn peptidases"/>
    <property type="match status" value="1"/>
</dbReference>
<protein>
    <recommendedName>
        <fullName evidence="6">Peptidase M14 domain-containing protein</fullName>
    </recommendedName>
</protein>
<name>A0A2M6YQ16_9BACT</name>
<accession>A0A2M6YQ16</accession>
<keyword evidence="2" id="KW-0479">Metal-binding</keyword>
<dbReference type="Pfam" id="PF24827">
    <property type="entry name" value="AstE_AspA_cat"/>
    <property type="match status" value="1"/>
</dbReference>
<keyword evidence="4" id="KW-0862">Zinc</keyword>
<dbReference type="InterPro" id="IPR055438">
    <property type="entry name" value="AstE_AspA_cat"/>
</dbReference>
<evidence type="ECO:0000259" key="6">
    <source>
        <dbReference type="PROSITE" id="PS52035"/>
    </source>
</evidence>
<organism evidence="7 8">
    <name type="scientific">Candidatus Shapirobacteria bacterium CG07_land_8_20_14_0_80_39_12</name>
    <dbReference type="NCBI Taxonomy" id="1974480"/>
    <lineage>
        <taxon>Bacteria</taxon>
        <taxon>Candidatus Shapironibacteriota</taxon>
    </lineage>
</organism>
<evidence type="ECO:0000256" key="1">
    <source>
        <dbReference type="ARBA" id="ARBA00001947"/>
    </source>
</evidence>
<evidence type="ECO:0000256" key="5">
    <source>
        <dbReference type="PROSITE-ProRule" id="PRU01379"/>
    </source>
</evidence>
<evidence type="ECO:0000313" key="8">
    <source>
        <dbReference type="Proteomes" id="UP000229559"/>
    </source>
</evidence>
<reference evidence="8" key="1">
    <citation type="submission" date="2017-09" db="EMBL/GenBank/DDBJ databases">
        <title>Depth-based differentiation of microbial function through sediment-hosted aquifers and enrichment of novel symbionts in the deep terrestrial subsurface.</title>
        <authorList>
            <person name="Probst A.J."/>
            <person name="Ladd B."/>
            <person name="Jarett J.K."/>
            <person name="Geller-Mcgrath D.E."/>
            <person name="Sieber C.M.K."/>
            <person name="Emerson J.B."/>
            <person name="Anantharaman K."/>
            <person name="Thomas B.C."/>
            <person name="Malmstrom R."/>
            <person name="Stieglmeier M."/>
            <person name="Klingl A."/>
            <person name="Woyke T."/>
            <person name="Ryan C.M."/>
            <person name="Banfield J.F."/>
        </authorList>
    </citation>
    <scope>NUCLEOTIDE SEQUENCE [LARGE SCALE GENOMIC DNA]</scope>
</reference>
<dbReference type="PANTHER" id="PTHR37326">
    <property type="entry name" value="BLL3975 PROTEIN"/>
    <property type="match status" value="1"/>
</dbReference>
<dbReference type="PIRSF" id="PIRSF039012">
    <property type="entry name" value="ASP"/>
    <property type="match status" value="1"/>
</dbReference>
<dbReference type="AlphaFoldDB" id="A0A2M6YQ16"/>
<evidence type="ECO:0000313" key="7">
    <source>
        <dbReference type="EMBL" id="PIU33203.1"/>
    </source>
</evidence>
<evidence type="ECO:0000256" key="3">
    <source>
        <dbReference type="ARBA" id="ARBA00022801"/>
    </source>
</evidence>
<evidence type="ECO:0000256" key="2">
    <source>
        <dbReference type="ARBA" id="ARBA00022723"/>
    </source>
</evidence>
<dbReference type="InterPro" id="IPR000834">
    <property type="entry name" value="Peptidase_M14"/>
</dbReference>
<dbReference type="GO" id="GO:0008270">
    <property type="term" value="F:zinc ion binding"/>
    <property type="evidence" value="ECO:0007669"/>
    <property type="project" value="InterPro"/>
</dbReference>